<feature type="transmembrane region" description="Helical" evidence="9">
    <location>
        <begin position="208"/>
        <end position="226"/>
    </location>
</feature>
<dbReference type="EMBL" id="GL377679">
    <property type="protein sequence ID" value="EFJ07829.1"/>
    <property type="molecule type" value="Genomic_DNA"/>
</dbReference>
<evidence type="ECO:0000256" key="2">
    <source>
        <dbReference type="ARBA" id="ARBA00022448"/>
    </source>
</evidence>
<name>D8T618_SELML</name>
<keyword evidence="8" id="KW-0479">Metal-binding</keyword>
<evidence type="ECO:0008006" key="16">
    <source>
        <dbReference type="Google" id="ProtNLM"/>
    </source>
</evidence>
<evidence type="ECO:0000256" key="5">
    <source>
        <dbReference type="ARBA" id="ARBA00022982"/>
    </source>
</evidence>
<dbReference type="InParanoid" id="D8T618"/>
<dbReference type="KEGG" id="smo:SELMODRAFT_44932"/>
<dbReference type="InterPro" id="IPR006593">
    <property type="entry name" value="Cyt_b561/ferric_Rdtase_TM"/>
</dbReference>
<protein>
    <recommendedName>
        <fullName evidence="16">Cytochrome b561 and DOMON domain-containing protein</fullName>
    </recommendedName>
</protein>
<dbReference type="Gramene" id="EFJ07290">
    <property type="protein sequence ID" value="EFJ07290"/>
    <property type="gene ID" value="SELMODRAFT_44920"/>
</dbReference>
<feature type="binding site" description="axial binding residue" evidence="8">
    <location>
        <position position="311"/>
    </location>
    <ligand>
        <name>heme b</name>
        <dbReference type="ChEBI" id="CHEBI:60344"/>
        <label>1</label>
    </ligand>
    <ligandPart>
        <name>Fe</name>
        <dbReference type="ChEBI" id="CHEBI:18248"/>
    </ligandPart>
</feature>
<dbReference type="PROSITE" id="PS50939">
    <property type="entry name" value="CYTOCHROME_B561"/>
    <property type="match status" value="1"/>
</dbReference>
<feature type="binding site" description="axial binding residue" evidence="8">
    <location>
        <position position="275"/>
    </location>
    <ligand>
        <name>heme b</name>
        <dbReference type="ChEBI" id="CHEBI:60344"/>
        <label>1</label>
    </ligand>
    <ligandPart>
        <name>Fe</name>
        <dbReference type="ChEBI" id="CHEBI:18248"/>
    </ligandPart>
</feature>
<reference evidence="14 15" key="1">
    <citation type="journal article" date="2011" name="Science">
        <title>The Selaginella genome identifies genetic changes associated with the evolution of vascular plants.</title>
        <authorList>
            <person name="Banks J.A."/>
            <person name="Nishiyama T."/>
            <person name="Hasebe M."/>
            <person name="Bowman J.L."/>
            <person name="Gribskov M."/>
            <person name="dePamphilis C."/>
            <person name="Albert V.A."/>
            <person name="Aono N."/>
            <person name="Aoyama T."/>
            <person name="Ambrose B.A."/>
            <person name="Ashton N.W."/>
            <person name="Axtell M.J."/>
            <person name="Barker E."/>
            <person name="Barker M.S."/>
            <person name="Bennetzen J.L."/>
            <person name="Bonawitz N.D."/>
            <person name="Chapple C."/>
            <person name="Cheng C."/>
            <person name="Correa L.G."/>
            <person name="Dacre M."/>
            <person name="DeBarry J."/>
            <person name="Dreyer I."/>
            <person name="Elias M."/>
            <person name="Engstrom E.M."/>
            <person name="Estelle M."/>
            <person name="Feng L."/>
            <person name="Finet C."/>
            <person name="Floyd S.K."/>
            <person name="Frommer W.B."/>
            <person name="Fujita T."/>
            <person name="Gramzow L."/>
            <person name="Gutensohn M."/>
            <person name="Harholt J."/>
            <person name="Hattori M."/>
            <person name="Heyl A."/>
            <person name="Hirai T."/>
            <person name="Hiwatashi Y."/>
            <person name="Ishikawa M."/>
            <person name="Iwata M."/>
            <person name="Karol K.G."/>
            <person name="Koehler B."/>
            <person name="Kolukisaoglu U."/>
            <person name="Kubo M."/>
            <person name="Kurata T."/>
            <person name="Lalonde S."/>
            <person name="Li K."/>
            <person name="Li Y."/>
            <person name="Litt A."/>
            <person name="Lyons E."/>
            <person name="Manning G."/>
            <person name="Maruyama T."/>
            <person name="Michael T.P."/>
            <person name="Mikami K."/>
            <person name="Miyazaki S."/>
            <person name="Morinaga S."/>
            <person name="Murata T."/>
            <person name="Mueller-Roeber B."/>
            <person name="Nelson D.R."/>
            <person name="Obara M."/>
            <person name="Oguri Y."/>
            <person name="Olmstead R.G."/>
            <person name="Onodera N."/>
            <person name="Petersen B.L."/>
            <person name="Pils B."/>
            <person name="Prigge M."/>
            <person name="Rensing S.A."/>
            <person name="Riano-Pachon D.M."/>
            <person name="Roberts A.W."/>
            <person name="Sato Y."/>
            <person name="Scheller H.V."/>
            <person name="Schulz B."/>
            <person name="Schulz C."/>
            <person name="Shakirov E.V."/>
            <person name="Shibagaki N."/>
            <person name="Shinohara N."/>
            <person name="Shippen D.E."/>
            <person name="Soerensen I."/>
            <person name="Sotooka R."/>
            <person name="Sugimoto N."/>
            <person name="Sugita M."/>
            <person name="Sumikawa N."/>
            <person name="Tanurdzic M."/>
            <person name="Theissen G."/>
            <person name="Ulvskov P."/>
            <person name="Wakazuki S."/>
            <person name="Weng J.K."/>
            <person name="Willats W.W."/>
            <person name="Wipf D."/>
            <person name="Wolf P.G."/>
            <person name="Yang L."/>
            <person name="Zimmer A.D."/>
            <person name="Zhu Q."/>
            <person name="Mitros T."/>
            <person name="Hellsten U."/>
            <person name="Loque D."/>
            <person name="Otillar R."/>
            <person name="Salamov A."/>
            <person name="Schmutz J."/>
            <person name="Shapiro H."/>
            <person name="Lindquist E."/>
            <person name="Lucas S."/>
            <person name="Rokhsar D."/>
            <person name="Grigoriev I.V."/>
        </authorList>
    </citation>
    <scope>NUCLEOTIDE SEQUENCE [LARGE SCALE GENOMIC DNA]</scope>
</reference>
<keyword evidence="5" id="KW-0249">Electron transport</keyword>
<dbReference type="Pfam" id="PF03188">
    <property type="entry name" value="Cytochrom_B561"/>
    <property type="match status" value="1"/>
</dbReference>
<keyword evidence="6 9" id="KW-1133">Transmembrane helix</keyword>
<accession>D8T618</accession>
<dbReference type="OrthoDB" id="19261at2759"/>
<organism evidence="15">
    <name type="scientific">Selaginella moellendorffii</name>
    <name type="common">Spikemoss</name>
    <dbReference type="NCBI Taxonomy" id="88036"/>
    <lineage>
        <taxon>Eukaryota</taxon>
        <taxon>Viridiplantae</taxon>
        <taxon>Streptophyta</taxon>
        <taxon>Embryophyta</taxon>
        <taxon>Tracheophyta</taxon>
        <taxon>Lycopodiopsida</taxon>
        <taxon>Selaginellales</taxon>
        <taxon>Selaginellaceae</taxon>
        <taxon>Selaginella</taxon>
    </lineage>
</organism>
<dbReference type="InterPro" id="IPR045265">
    <property type="entry name" value="AIR12_DOMON"/>
</dbReference>
<dbReference type="Gramene" id="EFJ07829">
    <property type="protein sequence ID" value="EFJ07829"/>
    <property type="gene ID" value="SELMODRAFT_44932"/>
</dbReference>
<dbReference type="Gene3D" id="1.20.120.1770">
    <property type="match status" value="1"/>
</dbReference>
<dbReference type="OMA" id="WPIVIKR"/>
<evidence type="ECO:0000256" key="8">
    <source>
        <dbReference type="PIRSR" id="PIRSR037471-1"/>
    </source>
</evidence>
<dbReference type="Gene3D" id="2.60.40.1210">
    <property type="entry name" value="Cellobiose dehydrogenase, cytochrome domain"/>
    <property type="match status" value="1"/>
</dbReference>
<evidence type="ECO:0000256" key="1">
    <source>
        <dbReference type="ARBA" id="ARBA00004370"/>
    </source>
</evidence>
<dbReference type="FunCoup" id="D8T618">
    <property type="interactions" value="379"/>
</dbReference>
<evidence type="ECO:0000256" key="6">
    <source>
        <dbReference type="ARBA" id="ARBA00022989"/>
    </source>
</evidence>
<dbReference type="HOGENOM" id="CLU_036675_1_1_1"/>
<feature type="transmembrane region" description="Helical" evidence="9">
    <location>
        <begin position="238"/>
        <end position="258"/>
    </location>
</feature>
<dbReference type="PROSITE" id="PS50836">
    <property type="entry name" value="DOMON"/>
    <property type="match status" value="1"/>
</dbReference>
<evidence type="ECO:0000313" key="14">
    <source>
        <dbReference type="EMBL" id="EFJ07829.1"/>
    </source>
</evidence>
<feature type="transmembrane region" description="Helical" evidence="9">
    <location>
        <begin position="307"/>
        <end position="327"/>
    </location>
</feature>
<evidence type="ECO:0000256" key="9">
    <source>
        <dbReference type="SAM" id="Phobius"/>
    </source>
</evidence>
<feature type="chain" id="PRO_5010829983" description="Cytochrome b561 and DOMON domain-containing protein" evidence="10">
    <location>
        <begin position="21"/>
        <end position="375"/>
    </location>
</feature>
<gene>
    <name evidence="13" type="ORF">SELMODRAFT_44920</name>
    <name evidence="14" type="ORF">SELMODRAFT_44932</name>
</gene>
<dbReference type="GO" id="GO:0046872">
    <property type="term" value="F:metal ion binding"/>
    <property type="evidence" value="ECO:0007669"/>
    <property type="project" value="UniProtKB-KW"/>
</dbReference>
<evidence type="ECO:0000313" key="15">
    <source>
        <dbReference type="Proteomes" id="UP000001514"/>
    </source>
</evidence>
<comment type="subcellular location">
    <subcellularLocation>
        <location evidence="1">Membrane</location>
    </subcellularLocation>
</comment>
<dbReference type="SMART" id="SM00665">
    <property type="entry name" value="B561"/>
    <property type="match status" value="1"/>
</dbReference>
<dbReference type="AlphaFoldDB" id="D8T618"/>
<dbReference type="STRING" id="88036.D8T618"/>
<feature type="domain" description="Cytochrome b561" evidence="12">
    <location>
        <begin position="170"/>
        <end position="366"/>
    </location>
</feature>
<keyword evidence="8" id="KW-0408">Iron</keyword>
<dbReference type="KEGG" id="smo:SELMODRAFT_44920"/>
<feature type="signal peptide" evidence="10">
    <location>
        <begin position="1"/>
        <end position="20"/>
    </location>
</feature>
<dbReference type="EMBL" id="GL377687">
    <property type="protein sequence ID" value="EFJ07290.1"/>
    <property type="molecule type" value="Genomic_DNA"/>
</dbReference>
<feature type="domain" description="DOMON" evidence="11">
    <location>
        <begin position="44"/>
        <end position="164"/>
    </location>
</feature>
<dbReference type="Proteomes" id="UP000001514">
    <property type="component" value="Unassembled WGS sequence"/>
</dbReference>
<evidence type="ECO:0000259" key="11">
    <source>
        <dbReference type="PROSITE" id="PS50836"/>
    </source>
</evidence>
<dbReference type="PIRSF" id="PIRSF037471">
    <property type="entry name" value="UCP037471"/>
    <property type="match status" value="1"/>
</dbReference>
<evidence type="ECO:0000256" key="10">
    <source>
        <dbReference type="SAM" id="SignalP"/>
    </source>
</evidence>
<dbReference type="Pfam" id="PF04526">
    <property type="entry name" value="DUF568"/>
    <property type="match status" value="1"/>
</dbReference>
<dbReference type="eggNOG" id="KOG4293">
    <property type="taxonomic scope" value="Eukaryota"/>
</dbReference>
<keyword evidence="4 10" id="KW-0732">Signal</keyword>
<evidence type="ECO:0000259" key="12">
    <source>
        <dbReference type="PROSITE" id="PS50939"/>
    </source>
</evidence>
<evidence type="ECO:0000256" key="7">
    <source>
        <dbReference type="ARBA" id="ARBA00023136"/>
    </source>
</evidence>
<dbReference type="CDD" id="cd09629">
    <property type="entry name" value="DOMON_CIL1_like"/>
    <property type="match status" value="1"/>
</dbReference>
<proteinExistence type="predicted"/>
<evidence type="ECO:0000256" key="3">
    <source>
        <dbReference type="ARBA" id="ARBA00022692"/>
    </source>
</evidence>
<sequence>MELKLLLLLLVAILASTASAQCPLSHRIGSSQRSFRACRNLAEQGATLAWTHTSSSNTLDAVFTGTAPSSSGWVAWGINTGPAPVMMGADVFLAFRASNGTAMILTYKLTQDLMTKLPSPGPIGIRVLDKSVDISGNRMKLFVRIQLPRNGSAGSVINHIWNRGAAMQGSSPLPHDTKNDIKSAGSINIASGNAEIVIPHQKLKNRHGIINAVGWGLLLPLGVMSARYLKVFQCADPAWFYMHAFFQSSGYVLGVVGWATGLKLATYAATVRCKHRNLGIAIFVFSTLQVLSLLLRPKKEHKVRKFWNIYHHTLGYATIAMIIVNIFEGFDLLQPDRKWKRTYIGVISSLAALSVILEVVTWVVYLRNKSRRSSQ</sequence>
<dbReference type="InterPro" id="IPR017214">
    <property type="entry name" value="UCP037471"/>
</dbReference>
<keyword evidence="2" id="KW-0813">Transport</keyword>
<dbReference type="PANTHER" id="PTHR23130:SF199">
    <property type="entry name" value="CYTOCHROME B561 AND DOMON DOMAIN-CONTAINING PROTEIN"/>
    <property type="match status" value="1"/>
</dbReference>
<feature type="binding site" description="axial binding residue" evidence="8">
    <location>
        <position position="207"/>
    </location>
    <ligand>
        <name>heme b</name>
        <dbReference type="ChEBI" id="CHEBI:60344"/>
        <label>1</label>
    </ligand>
    <ligandPart>
        <name>Fe</name>
        <dbReference type="ChEBI" id="CHEBI:18248"/>
    </ligandPart>
</feature>
<keyword evidence="15" id="KW-1185">Reference proteome</keyword>
<evidence type="ECO:0000256" key="4">
    <source>
        <dbReference type="ARBA" id="ARBA00022729"/>
    </source>
</evidence>
<keyword evidence="3 9" id="KW-0812">Transmembrane</keyword>
<feature type="transmembrane region" description="Helical" evidence="9">
    <location>
        <begin position="342"/>
        <end position="366"/>
    </location>
</feature>
<dbReference type="InterPro" id="IPR005018">
    <property type="entry name" value="DOMON_domain"/>
</dbReference>
<dbReference type="CDD" id="cd08760">
    <property type="entry name" value="Cyt_b561_FRRS1_like"/>
    <property type="match status" value="1"/>
</dbReference>
<evidence type="ECO:0000313" key="13">
    <source>
        <dbReference type="EMBL" id="EFJ07290.1"/>
    </source>
</evidence>
<keyword evidence="7 9" id="KW-0472">Membrane</keyword>
<dbReference type="PANTHER" id="PTHR23130">
    <property type="entry name" value="CYTOCHROME B561 AND DOMON DOMAIN-CONTAINING PROTEIN"/>
    <property type="match status" value="1"/>
</dbReference>
<feature type="transmembrane region" description="Helical" evidence="9">
    <location>
        <begin position="278"/>
        <end position="295"/>
    </location>
</feature>
<feature type="binding site" description="axial binding residue" evidence="8">
    <location>
        <position position="243"/>
    </location>
    <ligand>
        <name>heme b</name>
        <dbReference type="ChEBI" id="CHEBI:60344"/>
        <label>1</label>
    </ligand>
    <ligandPart>
        <name>Fe</name>
        <dbReference type="ChEBI" id="CHEBI:18248"/>
    </ligandPart>
</feature>
<dbReference type="GO" id="GO:0016020">
    <property type="term" value="C:membrane"/>
    <property type="evidence" value="ECO:0007669"/>
    <property type="project" value="UniProtKB-SubCell"/>
</dbReference>
<feature type="non-terminal residue" evidence="14">
    <location>
        <position position="375"/>
    </location>
</feature>